<dbReference type="RefSeq" id="WP_034266849.1">
    <property type="nucleotide sequence ID" value="NZ_KI632509.1"/>
</dbReference>
<accession>W9DN84</accession>
<gene>
    <name evidence="1" type="ORF">AmyhaDRAFT_0122</name>
</gene>
<reference evidence="1 2" key="1">
    <citation type="submission" date="2013-08" db="EMBL/GenBank/DDBJ databases">
        <authorList>
            <consortium name="DOE Joint Genome Institute"/>
            <person name="Klenk H.-P."/>
            <person name="Huntemann M."/>
            <person name="Han J."/>
            <person name="Chen A."/>
            <person name="Kyrpides N."/>
            <person name="Mavromatis K."/>
            <person name="Markowitz V."/>
            <person name="Palaniappan K."/>
            <person name="Ivanova N."/>
            <person name="Schaumberg A."/>
            <person name="Pati A."/>
            <person name="Liolios K."/>
            <person name="Nordberg H.P."/>
            <person name="Cantor M.N."/>
            <person name="Hua S.X."/>
            <person name="Woyke T."/>
        </authorList>
    </citation>
    <scope>NUCLEOTIDE SEQUENCE [LARGE SCALE GENOMIC DNA]</scope>
    <source>
        <strain evidence="1 2">YIM 93223</strain>
    </source>
</reference>
<evidence type="ECO:0000313" key="2">
    <source>
        <dbReference type="Proteomes" id="UP000054357"/>
    </source>
</evidence>
<evidence type="ECO:0000313" key="1">
    <source>
        <dbReference type="EMBL" id="ETA66368.1"/>
    </source>
</evidence>
<keyword evidence="2" id="KW-1185">Reference proteome</keyword>
<dbReference type="PATRIC" id="fig|592678.3.peg.129"/>
<comment type="caution">
    <text evidence="1">The sequence shown here is derived from an EMBL/GenBank/DDBJ whole genome shotgun (WGS) entry which is preliminary data.</text>
</comment>
<sequence>MNADQRHKIVLDPGSEKGYRLEPAAPSAAEPTLRDFRAMTYEQRAELHTRNAEVYRRLAEAELAETFQPYRGR</sequence>
<name>W9DN84_9PSEU</name>
<proteinExistence type="predicted"/>
<dbReference type="AlphaFoldDB" id="W9DN84"/>
<dbReference type="HOGENOM" id="CLU_2696371_0_0_11"/>
<organism evidence="1 2">
    <name type="scientific">Haloechinothrix halophila YIM 93223</name>
    <dbReference type="NCBI Taxonomy" id="592678"/>
    <lineage>
        <taxon>Bacteria</taxon>
        <taxon>Bacillati</taxon>
        <taxon>Actinomycetota</taxon>
        <taxon>Actinomycetes</taxon>
        <taxon>Pseudonocardiales</taxon>
        <taxon>Pseudonocardiaceae</taxon>
        <taxon>Haloechinothrix</taxon>
    </lineage>
</organism>
<dbReference type="Proteomes" id="UP000054357">
    <property type="component" value="Unassembled WGS sequence"/>
</dbReference>
<dbReference type="EMBL" id="AZAK01000001">
    <property type="protein sequence ID" value="ETA66368.1"/>
    <property type="molecule type" value="Genomic_DNA"/>
</dbReference>
<protein>
    <submittedName>
        <fullName evidence="1">Uncharacterized protein</fullName>
    </submittedName>
</protein>